<dbReference type="AlphaFoldDB" id="E6U5A6"/>
<sequence length="147" mass="16330">MGVDFLIKQVLAERLKYFRIKNKLTANQVGVMIGKSGKTVNAWEHCHGQPDADTLLRLCKIYSISNINELYGKPFELEESVDSTSCDSDNIRISNIDLHLLSLFHQLNNAGKEAVLTAAEGAVMNSKYVSKSSKETTSTEIDNENHA</sequence>
<dbReference type="Gene3D" id="1.10.260.40">
    <property type="entry name" value="lambda repressor-like DNA-binding domains"/>
    <property type="match status" value="1"/>
</dbReference>
<evidence type="ECO:0000256" key="1">
    <source>
        <dbReference type="SAM" id="MobiDB-lite"/>
    </source>
</evidence>
<evidence type="ECO:0000313" key="4">
    <source>
        <dbReference type="Proteomes" id="UP000001551"/>
    </source>
</evidence>
<protein>
    <submittedName>
        <fullName evidence="3">Helix-turn-helix domain protein</fullName>
    </submittedName>
</protein>
<evidence type="ECO:0000259" key="2">
    <source>
        <dbReference type="PROSITE" id="PS50943"/>
    </source>
</evidence>
<feature type="domain" description="HTH cro/C1-type" evidence="2">
    <location>
        <begin position="15"/>
        <end position="70"/>
    </location>
</feature>
<dbReference type="EMBL" id="CP002400">
    <property type="protein sequence ID" value="ADU27919.1"/>
    <property type="molecule type" value="Genomic_DNA"/>
</dbReference>
<evidence type="ECO:0000313" key="3">
    <source>
        <dbReference type="EMBL" id="ADU27919.1"/>
    </source>
</evidence>
<dbReference type="SUPFAM" id="SSF47413">
    <property type="entry name" value="lambda repressor-like DNA-binding domains"/>
    <property type="match status" value="1"/>
</dbReference>
<gene>
    <name evidence="3" type="ordered locus">Ethha_2423</name>
</gene>
<dbReference type="HOGENOM" id="CLU_1765268_0_0_9"/>
<name>E6U5A6_ETHHY</name>
<dbReference type="CDD" id="cd00093">
    <property type="entry name" value="HTH_XRE"/>
    <property type="match status" value="1"/>
</dbReference>
<dbReference type="SMART" id="SM00530">
    <property type="entry name" value="HTH_XRE"/>
    <property type="match status" value="1"/>
</dbReference>
<keyword evidence="4" id="KW-1185">Reference proteome</keyword>
<proteinExistence type="predicted"/>
<dbReference type="GO" id="GO:0003677">
    <property type="term" value="F:DNA binding"/>
    <property type="evidence" value="ECO:0007669"/>
    <property type="project" value="InterPro"/>
</dbReference>
<accession>E6U5A6</accession>
<dbReference type="Proteomes" id="UP000001551">
    <property type="component" value="Chromosome"/>
</dbReference>
<organism evidence="3 4">
    <name type="scientific">Ethanoligenens harbinense (strain DSM 18485 / JCM 12961 / CGMCC 1.5033 / YUAN-3)</name>
    <dbReference type="NCBI Taxonomy" id="663278"/>
    <lineage>
        <taxon>Bacteria</taxon>
        <taxon>Bacillati</taxon>
        <taxon>Bacillota</taxon>
        <taxon>Clostridia</taxon>
        <taxon>Eubacteriales</taxon>
        <taxon>Oscillospiraceae</taxon>
        <taxon>Ethanoligenens</taxon>
    </lineage>
</organism>
<dbReference type="PROSITE" id="PS50943">
    <property type="entry name" value="HTH_CROC1"/>
    <property type="match status" value="1"/>
</dbReference>
<dbReference type="KEGG" id="eha:Ethha_2423"/>
<dbReference type="InterPro" id="IPR001387">
    <property type="entry name" value="Cro/C1-type_HTH"/>
</dbReference>
<dbReference type="Pfam" id="PF01381">
    <property type="entry name" value="HTH_3"/>
    <property type="match status" value="1"/>
</dbReference>
<dbReference type="STRING" id="663278.Ethha_2423"/>
<dbReference type="InterPro" id="IPR010982">
    <property type="entry name" value="Lambda_DNA-bd_dom_sf"/>
</dbReference>
<reference evidence="3 4" key="1">
    <citation type="submission" date="2010-12" db="EMBL/GenBank/DDBJ databases">
        <title>Complete sequence of Ethanoligenens harbinense YUAN-3.</title>
        <authorList>
            <person name="Lucas S."/>
            <person name="Copeland A."/>
            <person name="Lapidus A."/>
            <person name="Cheng J.-F."/>
            <person name="Bruce D."/>
            <person name="Goodwin L."/>
            <person name="Pitluck S."/>
            <person name="Chertkov O."/>
            <person name="Misra M."/>
            <person name="Detter J.C."/>
            <person name="Han C."/>
            <person name="Tapia R."/>
            <person name="Land M."/>
            <person name="Hauser L."/>
            <person name="Jeffries C."/>
            <person name="Kyrpides N."/>
            <person name="Ivanova N."/>
            <person name="Mikhailova N."/>
            <person name="Wang A."/>
            <person name="Mouttaki H."/>
            <person name="He Z."/>
            <person name="Zhou J."/>
            <person name="Hemme C.L."/>
            <person name="Woyke T."/>
        </authorList>
    </citation>
    <scope>NUCLEOTIDE SEQUENCE [LARGE SCALE GENOMIC DNA]</scope>
    <source>
        <strain evidence="4">DSM 18485 / JCM 12961 / CGMCC 1.5033 / YUAN-3</strain>
    </source>
</reference>
<feature type="region of interest" description="Disordered" evidence="1">
    <location>
        <begin position="127"/>
        <end position="147"/>
    </location>
</feature>
<dbReference type="eggNOG" id="COG1396">
    <property type="taxonomic scope" value="Bacteria"/>
</dbReference>